<dbReference type="PANTHER" id="PTHR40699">
    <property type="entry name" value="UPF0179 PROTEIN MJ1627"/>
    <property type="match status" value="1"/>
</dbReference>
<dbReference type="HAMAP" id="MF_00498">
    <property type="entry name" value="UPF0179"/>
    <property type="match status" value="1"/>
</dbReference>
<organism evidence="3 4">
    <name type="scientific">Ignicoccus pacificus DSM 13166</name>
    <dbReference type="NCBI Taxonomy" id="940294"/>
    <lineage>
        <taxon>Archaea</taxon>
        <taxon>Thermoproteota</taxon>
        <taxon>Thermoprotei</taxon>
        <taxon>Desulfurococcales</taxon>
        <taxon>Desulfurococcaceae</taxon>
        <taxon>Ignicoccus</taxon>
    </lineage>
</organism>
<proteinExistence type="inferred from homology"/>
<sequence>MSKVIAPIPTHFKVGERFVATGLLPTCETCWLKEKCGQLKKGWIYEVKAIIGRIEHPCKLHGKVVVAELEELGVSLVVPSKLAIEGATVEYTPIACDNKNCPLWGDCTGRKHRLGRRVRVKIVSVIEKVDCPKGESLYKVIGIPERVERRPRKGHRRNKRKNL</sequence>
<evidence type="ECO:0000256" key="2">
    <source>
        <dbReference type="HAMAP-Rule" id="MF_00498"/>
    </source>
</evidence>
<dbReference type="PANTHER" id="PTHR40699:SF1">
    <property type="entry name" value="UPF0179 PROTEIN MJ1627"/>
    <property type="match status" value="1"/>
</dbReference>
<reference evidence="3" key="1">
    <citation type="submission" date="2013-11" db="EMBL/GenBank/DDBJ databases">
        <title>Comparative genomics of Ignicoccus.</title>
        <authorList>
            <person name="Podar M."/>
        </authorList>
    </citation>
    <scope>NUCLEOTIDE SEQUENCE</scope>
    <source>
        <strain evidence="3">DSM 13166</strain>
    </source>
</reference>
<dbReference type="KEGG" id="ipc:IPA_04065"/>
<evidence type="ECO:0000313" key="4">
    <source>
        <dbReference type="Proteomes" id="UP001063698"/>
    </source>
</evidence>
<dbReference type="Pfam" id="PF03684">
    <property type="entry name" value="UPF0179"/>
    <property type="match status" value="1"/>
</dbReference>
<protein>
    <recommendedName>
        <fullName evidence="2">UPF0179 protein IPA_04065</fullName>
    </recommendedName>
</protein>
<dbReference type="EMBL" id="CP006868">
    <property type="protein sequence ID" value="UXD21418.1"/>
    <property type="molecule type" value="Genomic_DNA"/>
</dbReference>
<accession>A0A977KAE6</accession>
<dbReference type="AlphaFoldDB" id="A0A977KAE6"/>
<comment type="similarity">
    <text evidence="1 2">Belongs to the UPF0179 family.</text>
</comment>
<gene>
    <name evidence="3" type="ORF">IPA_04065</name>
</gene>
<evidence type="ECO:0000313" key="3">
    <source>
        <dbReference type="EMBL" id="UXD21418.1"/>
    </source>
</evidence>
<dbReference type="Proteomes" id="UP001063698">
    <property type="component" value="Chromosome"/>
</dbReference>
<keyword evidence="4" id="KW-1185">Reference proteome</keyword>
<dbReference type="InterPro" id="IPR005369">
    <property type="entry name" value="UPF0179"/>
</dbReference>
<evidence type="ECO:0000256" key="1">
    <source>
        <dbReference type="ARBA" id="ARBA00010824"/>
    </source>
</evidence>
<name>A0A977KAE6_9CREN</name>